<dbReference type="GO" id="GO:0004888">
    <property type="term" value="F:transmembrane signaling receptor activity"/>
    <property type="evidence" value="ECO:0007669"/>
    <property type="project" value="InterPro"/>
</dbReference>
<dbReference type="InterPro" id="IPR004090">
    <property type="entry name" value="Chemotax_Me-accpt_rcpt"/>
</dbReference>
<dbReference type="Gene3D" id="1.10.287.950">
    <property type="entry name" value="Methyl-accepting chemotaxis protein"/>
    <property type="match status" value="1"/>
</dbReference>
<comment type="similarity">
    <text evidence="10">Belongs to the methyl-accepting chemotaxis (MCP) protein family.</text>
</comment>
<evidence type="ECO:0000259" key="13">
    <source>
        <dbReference type="PROSITE" id="PS50111"/>
    </source>
</evidence>
<dbReference type="Pfam" id="PF00672">
    <property type="entry name" value="HAMP"/>
    <property type="match status" value="1"/>
</dbReference>
<dbReference type="SMART" id="SM00304">
    <property type="entry name" value="HAMP"/>
    <property type="match status" value="1"/>
</dbReference>
<gene>
    <name evidence="16" type="ORF">MMSR116_14765</name>
</gene>
<evidence type="ECO:0000256" key="3">
    <source>
        <dbReference type="ARBA" id="ARBA00022481"/>
    </source>
</evidence>
<evidence type="ECO:0000256" key="9">
    <source>
        <dbReference type="ARBA" id="ARBA00023224"/>
    </source>
</evidence>
<evidence type="ECO:0000256" key="10">
    <source>
        <dbReference type="ARBA" id="ARBA00029447"/>
    </source>
</evidence>
<keyword evidence="7 12" id="KW-1133">Transmembrane helix</keyword>
<reference evidence="16 17" key="1">
    <citation type="journal article" date="2012" name="Genet. Mol. Biol.">
        <title>Analysis of 16S rRNA and mxaF genes revealing insights into Methylobacterium niche-specific plant association.</title>
        <authorList>
            <person name="Dourado M.N."/>
            <person name="Andreote F.D."/>
            <person name="Dini-Andreote F."/>
            <person name="Conti R."/>
            <person name="Araujo J.M."/>
            <person name="Araujo W.L."/>
        </authorList>
    </citation>
    <scope>NUCLEOTIDE SEQUENCE [LARGE SCALE GENOMIC DNA]</scope>
    <source>
        <strain evidence="16 17">SR1.6/6</strain>
    </source>
</reference>
<dbReference type="GO" id="GO:0006935">
    <property type="term" value="P:chemotaxis"/>
    <property type="evidence" value="ECO:0007669"/>
    <property type="project" value="UniProtKB-KW"/>
</dbReference>
<evidence type="ECO:0000256" key="2">
    <source>
        <dbReference type="ARBA" id="ARBA00022475"/>
    </source>
</evidence>
<dbReference type="Proteomes" id="UP000012488">
    <property type="component" value="Chromosome"/>
</dbReference>
<dbReference type="PROSITE" id="PS50885">
    <property type="entry name" value="HAMP"/>
    <property type="match status" value="1"/>
</dbReference>
<keyword evidence="8 12" id="KW-0472">Membrane</keyword>
<dbReference type="Gene3D" id="1.10.8.500">
    <property type="entry name" value="HAMP domain in histidine kinase"/>
    <property type="match status" value="1"/>
</dbReference>
<dbReference type="OrthoDB" id="3378718at2"/>
<evidence type="ECO:0000256" key="4">
    <source>
        <dbReference type="ARBA" id="ARBA00022500"/>
    </source>
</evidence>
<dbReference type="PROSITE" id="PS50111">
    <property type="entry name" value="CHEMOTAXIS_TRANSDUC_2"/>
    <property type="match status" value="1"/>
</dbReference>
<dbReference type="PANTHER" id="PTHR32089">
    <property type="entry name" value="METHYL-ACCEPTING CHEMOTAXIS PROTEIN MCPB"/>
    <property type="match status" value="1"/>
</dbReference>
<dbReference type="PROSITE" id="PS50192">
    <property type="entry name" value="T_SNARE"/>
    <property type="match status" value="1"/>
</dbReference>
<keyword evidence="9 11" id="KW-0807">Transducer</keyword>
<accession>A0A6B9FKD4</accession>
<dbReference type="PRINTS" id="PR00260">
    <property type="entry name" value="CHEMTRNSDUCR"/>
</dbReference>
<feature type="transmembrane region" description="Helical" evidence="12">
    <location>
        <begin position="184"/>
        <end position="206"/>
    </location>
</feature>
<evidence type="ECO:0000256" key="1">
    <source>
        <dbReference type="ARBA" id="ARBA00004429"/>
    </source>
</evidence>
<dbReference type="InterPro" id="IPR003660">
    <property type="entry name" value="HAMP_dom"/>
</dbReference>
<evidence type="ECO:0000256" key="5">
    <source>
        <dbReference type="ARBA" id="ARBA00022519"/>
    </source>
</evidence>
<dbReference type="Pfam" id="PF00015">
    <property type="entry name" value="MCPsignal"/>
    <property type="match status" value="1"/>
</dbReference>
<comment type="subcellular location">
    <subcellularLocation>
        <location evidence="1">Cell inner membrane</location>
        <topology evidence="1">Multi-pass membrane protein</topology>
    </subcellularLocation>
</comment>
<evidence type="ECO:0000256" key="12">
    <source>
        <dbReference type="SAM" id="Phobius"/>
    </source>
</evidence>
<organism evidence="16 17">
    <name type="scientific">Methylobacterium mesophilicum SR1.6/6</name>
    <dbReference type="NCBI Taxonomy" id="908290"/>
    <lineage>
        <taxon>Bacteria</taxon>
        <taxon>Pseudomonadati</taxon>
        <taxon>Pseudomonadota</taxon>
        <taxon>Alphaproteobacteria</taxon>
        <taxon>Hyphomicrobiales</taxon>
        <taxon>Methylobacteriaceae</taxon>
        <taxon>Methylobacterium</taxon>
    </lineage>
</organism>
<dbReference type="AlphaFoldDB" id="A0A6B9FKD4"/>
<keyword evidence="3" id="KW-0488">Methylation</keyword>
<dbReference type="GO" id="GO:0007165">
    <property type="term" value="P:signal transduction"/>
    <property type="evidence" value="ECO:0007669"/>
    <property type="project" value="UniProtKB-KW"/>
</dbReference>
<dbReference type="InterPro" id="IPR000727">
    <property type="entry name" value="T_SNARE_dom"/>
</dbReference>
<keyword evidence="4" id="KW-0145">Chemotaxis</keyword>
<dbReference type="EMBL" id="CP043538">
    <property type="protein sequence ID" value="QGY03003.1"/>
    <property type="molecule type" value="Genomic_DNA"/>
</dbReference>
<dbReference type="SUPFAM" id="SSF58104">
    <property type="entry name" value="Methyl-accepting chemotaxis protein (MCP) signaling domain"/>
    <property type="match status" value="1"/>
</dbReference>
<feature type="domain" description="HAMP" evidence="15">
    <location>
        <begin position="206"/>
        <end position="259"/>
    </location>
</feature>
<evidence type="ECO:0000256" key="7">
    <source>
        <dbReference type="ARBA" id="ARBA00022989"/>
    </source>
</evidence>
<evidence type="ECO:0000256" key="11">
    <source>
        <dbReference type="PROSITE-ProRule" id="PRU00284"/>
    </source>
</evidence>
<proteinExistence type="inferred from homology"/>
<evidence type="ECO:0000256" key="6">
    <source>
        <dbReference type="ARBA" id="ARBA00022692"/>
    </source>
</evidence>
<dbReference type="InterPro" id="IPR004089">
    <property type="entry name" value="MCPsignal_dom"/>
</dbReference>
<dbReference type="Pfam" id="PF02203">
    <property type="entry name" value="TarH"/>
    <property type="match status" value="1"/>
</dbReference>
<dbReference type="CDD" id="cd06225">
    <property type="entry name" value="HAMP"/>
    <property type="match status" value="1"/>
</dbReference>
<feature type="domain" description="Methyl-accepting transducer" evidence="13">
    <location>
        <begin position="299"/>
        <end position="535"/>
    </location>
</feature>
<dbReference type="SMART" id="SM00283">
    <property type="entry name" value="MA"/>
    <property type="match status" value="1"/>
</dbReference>
<keyword evidence="6 12" id="KW-0812">Transmembrane</keyword>
<keyword evidence="5" id="KW-0997">Cell inner membrane</keyword>
<dbReference type="KEGG" id="mmes:MMSR116_14765"/>
<name>A0A6B9FKD4_9HYPH</name>
<dbReference type="RefSeq" id="WP_010682388.1">
    <property type="nucleotide sequence ID" value="NZ_CP043538.1"/>
</dbReference>
<evidence type="ECO:0000313" key="17">
    <source>
        <dbReference type="Proteomes" id="UP000012488"/>
    </source>
</evidence>
<keyword evidence="2" id="KW-1003">Cell membrane</keyword>
<evidence type="ECO:0000259" key="15">
    <source>
        <dbReference type="PROSITE" id="PS50885"/>
    </source>
</evidence>
<reference evidence="16 17" key="2">
    <citation type="journal article" date="2013" name="Genome Announc.">
        <title>Draft Genome Sequence of Methylobacterium mesophilicum Strain SR1.6/6, Isolated from Citrus sinensis.</title>
        <authorList>
            <person name="Marinho Almeida D."/>
            <person name="Dini-Andreote F."/>
            <person name="Camargo Neves A.A."/>
            <person name="Juca Ramos R.T."/>
            <person name="Andreote F.D."/>
            <person name="Carneiro A.R."/>
            <person name="Oliveira de Souza Lima A."/>
            <person name="Caracciolo Gomes de Sa P.H."/>
            <person name="Ribeiro Barbosa M.S."/>
            <person name="Araujo W.L."/>
            <person name="Silva A."/>
        </authorList>
    </citation>
    <scope>NUCLEOTIDE SEQUENCE [LARGE SCALE GENOMIC DNA]</scope>
    <source>
        <strain evidence="16 17">SR1.6/6</strain>
    </source>
</reference>
<evidence type="ECO:0000256" key="8">
    <source>
        <dbReference type="ARBA" id="ARBA00023136"/>
    </source>
</evidence>
<evidence type="ECO:0000313" key="16">
    <source>
        <dbReference type="EMBL" id="QGY03003.1"/>
    </source>
</evidence>
<evidence type="ECO:0000259" key="14">
    <source>
        <dbReference type="PROSITE" id="PS50192"/>
    </source>
</evidence>
<sequence length="555" mass="58412">MRVSIKARLMLLLAMMGLLLLGSAALGNFALHSSRSSLRTIFADRVLCLSQISEIRDSYEAILRAMRRVIGREIEPQEAAKVFVRDLSRSKQLWNAYNASYMTPEEKTVASDVDARLKRDAVIVEDILRRLETREAVDFAAERIKLLGEMGATSVGLAKLTEIQVREASAEYGRADVLAGRLRGLLLAALGLATIAVGYGLFIIMVKVTRPLKTITATMSRLAAGDLDAPVAGTHRHDEIGAMSRAVEVFKGALIAKREAERAAAAERTVKARRADTLDHATEAFREQVERMMQTLSGAANEMEAAARLMSRNADQTADQSSNVSSAAEQTSANVQTVAAASEELATSIGAINAQIAHSSEMAERAAADASETNTLVMGLADGAERIGTVVSLISGIAEQTNLLALNATIEAARAGEAGRGFAVVAAEVKDLASQTAKATETISSQVAHIQGQTQQAVDAIQAIAATVLDLRSIAVGVASSMEQQGTVTQEIVRNVTEAAGGTEAVTVNITAVTQAASETGTAAGQVLEAATALSRQSDDLRGAVTAFLAAVKAA</sequence>
<protein>
    <submittedName>
        <fullName evidence="16">HAMP domain-containing protein</fullName>
    </submittedName>
</protein>
<dbReference type="PANTHER" id="PTHR32089:SF112">
    <property type="entry name" value="LYSOZYME-LIKE PROTEIN-RELATED"/>
    <property type="match status" value="1"/>
</dbReference>
<dbReference type="GO" id="GO:0005886">
    <property type="term" value="C:plasma membrane"/>
    <property type="evidence" value="ECO:0007669"/>
    <property type="project" value="UniProtKB-SubCell"/>
</dbReference>
<feature type="domain" description="T-SNARE coiled-coil homology" evidence="14">
    <location>
        <begin position="451"/>
        <end position="513"/>
    </location>
</feature>
<dbReference type="InterPro" id="IPR003122">
    <property type="entry name" value="Tar_rcpt_lig-bd"/>
</dbReference>